<dbReference type="Pfam" id="PF00252">
    <property type="entry name" value="Ribosomal_L16"/>
    <property type="match status" value="1"/>
</dbReference>
<accession>A0A1C9JBM9</accession>
<organism evidence="7">
    <name type="scientific">Caulerpa cliftonii</name>
    <dbReference type="NCBI Taxonomy" id="1004391"/>
    <lineage>
        <taxon>Eukaryota</taxon>
        <taxon>Viridiplantae</taxon>
        <taxon>Chlorophyta</taxon>
        <taxon>core chlorophytes</taxon>
        <taxon>Ulvophyceae</taxon>
        <taxon>TCBD clade</taxon>
        <taxon>Bryopsidales</taxon>
        <taxon>Halimedineae</taxon>
        <taxon>Caulerpaceae</taxon>
        <taxon>Caulerpa</taxon>
    </lineage>
</organism>
<evidence type="ECO:0000256" key="6">
    <source>
        <dbReference type="SAM" id="MobiDB-lite"/>
    </source>
</evidence>
<dbReference type="InterPro" id="IPR020798">
    <property type="entry name" value="Ribosomal_uL16_CS"/>
</dbReference>
<evidence type="ECO:0000256" key="5">
    <source>
        <dbReference type="RuleBase" id="RU004415"/>
    </source>
</evidence>
<evidence type="ECO:0000256" key="3">
    <source>
        <dbReference type="ARBA" id="ARBA00023274"/>
    </source>
</evidence>
<comment type="subcellular location">
    <subcellularLocation>
        <location evidence="5">Plastid</location>
        <location evidence="5">Chloroplast</location>
    </subcellularLocation>
</comment>
<dbReference type="InterPro" id="IPR000114">
    <property type="entry name" value="Ribosomal_uL16_bact-type"/>
</dbReference>
<dbReference type="GO" id="GO:0003735">
    <property type="term" value="F:structural constituent of ribosome"/>
    <property type="evidence" value="ECO:0007669"/>
    <property type="project" value="InterPro"/>
</dbReference>
<dbReference type="InterPro" id="IPR016180">
    <property type="entry name" value="Ribosomal_uL16_dom"/>
</dbReference>
<dbReference type="RefSeq" id="YP_009306343.1">
    <property type="nucleotide sequence ID" value="NC_031368.1"/>
</dbReference>
<name>A0A1C9JBM9_9CHLO</name>
<dbReference type="PRINTS" id="PR00060">
    <property type="entry name" value="RIBOSOMALL16"/>
</dbReference>
<evidence type="ECO:0000313" key="7">
    <source>
        <dbReference type="EMBL" id="AOP19247.1"/>
    </source>
</evidence>
<dbReference type="GeneID" id="29288745"/>
<reference evidence="7" key="2">
    <citation type="submission" date="2016-08" db="EMBL/GenBank/DDBJ databases">
        <authorList>
            <person name="Seilhamer J.J."/>
        </authorList>
    </citation>
    <scope>NUCLEOTIDE SEQUENCE</scope>
</reference>
<dbReference type="AlphaFoldDB" id="A0A1C9JBM9"/>
<dbReference type="Gene3D" id="3.90.1170.10">
    <property type="entry name" value="Ribosomal protein L10e/L16"/>
    <property type="match status" value="1"/>
</dbReference>
<evidence type="ECO:0000256" key="4">
    <source>
        <dbReference type="RuleBase" id="RU004413"/>
    </source>
</evidence>
<proteinExistence type="inferred from homology"/>
<reference evidence="7" key="1">
    <citation type="journal article" date="2016" name="Genome Biol. Evol.">
        <title>Evolutionary Dynamics of Chloroplast Genomes in Low Light: A Case Study of the Endolithic Green Alga Ostreobium quekettii.</title>
        <authorList>
            <person name="R Marcelino V."/>
            <person name="Cremen M.C."/>
            <person name="Jackson C.J."/>
            <person name="Larkum A.A."/>
            <person name="Verbruggen H."/>
        </authorList>
    </citation>
    <scope>NUCLEOTIDE SEQUENCE</scope>
</reference>
<evidence type="ECO:0000256" key="2">
    <source>
        <dbReference type="ARBA" id="ARBA00022980"/>
    </source>
</evidence>
<dbReference type="GO" id="GO:0032543">
    <property type="term" value="P:mitochondrial translation"/>
    <property type="evidence" value="ECO:0007669"/>
    <property type="project" value="TreeGrafter"/>
</dbReference>
<feature type="compositionally biased region" description="Basic residues" evidence="6">
    <location>
        <begin position="1"/>
        <end position="20"/>
    </location>
</feature>
<keyword evidence="5 7" id="KW-0150">Chloroplast</keyword>
<dbReference type="GO" id="GO:0005762">
    <property type="term" value="C:mitochondrial large ribosomal subunit"/>
    <property type="evidence" value="ECO:0007669"/>
    <property type="project" value="TreeGrafter"/>
</dbReference>
<feature type="region of interest" description="Disordered" evidence="6">
    <location>
        <begin position="1"/>
        <end position="24"/>
    </location>
</feature>
<dbReference type="CDD" id="cd01433">
    <property type="entry name" value="Ribosomal_L16_L10e"/>
    <property type="match status" value="1"/>
</dbReference>
<dbReference type="EMBL" id="KX808498">
    <property type="protein sequence ID" value="AOP19247.1"/>
    <property type="molecule type" value="Genomic_DNA"/>
</dbReference>
<protein>
    <recommendedName>
        <fullName evidence="5">50S ribosomal protein L16, chloroplastic</fullName>
    </recommendedName>
</protein>
<dbReference type="SUPFAM" id="SSF54686">
    <property type="entry name" value="Ribosomal protein L16p/L10e"/>
    <property type="match status" value="1"/>
</dbReference>
<evidence type="ECO:0000256" key="1">
    <source>
        <dbReference type="ARBA" id="ARBA00008931"/>
    </source>
</evidence>
<geneLocation type="chloroplast" evidence="7"/>
<dbReference type="PROSITE" id="PS00701">
    <property type="entry name" value="RIBOSOMAL_L16_2"/>
    <property type="match status" value="1"/>
</dbReference>
<dbReference type="GO" id="GO:0009507">
    <property type="term" value="C:chloroplast"/>
    <property type="evidence" value="ECO:0007669"/>
    <property type="project" value="UniProtKB-SubCell"/>
</dbReference>
<keyword evidence="3 4" id="KW-0687">Ribonucleoprotein</keyword>
<dbReference type="PANTHER" id="PTHR12220">
    <property type="entry name" value="50S/60S RIBOSOMAL PROTEIN L16"/>
    <property type="match status" value="1"/>
</dbReference>
<gene>
    <name evidence="7" type="primary">rpl16</name>
</gene>
<dbReference type="FunFam" id="3.90.1170.10:FF:000001">
    <property type="entry name" value="50S ribosomal protein L16"/>
    <property type="match status" value="1"/>
</dbReference>
<dbReference type="NCBIfam" id="TIGR01164">
    <property type="entry name" value="rplP_bact"/>
    <property type="match status" value="1"/>
</dbReference>
<dbReference type="InterPro" id="IPR047873">
    <property type="entry name" value="Ribosomal_uL16"/>
</dbReference>
<dbReference type="GO" id="GO:0019843">
    <property type="term" value="F:rRNA binding"/>
    <property type="evidence" value="ECO:0007669"/>
    <property type="project" value="InterPro"/>
</dbReference>
<dbReference type="PANTHER" id="PTHR12220:SF13">
    <property type="entry name" value="LARGE RIBOSOMAL SUBUNIT PROTEIN UL16M"/>
    <property type="match status" value="1"/>
</dbReference>
<comment type="similarity">
    <text evidence="1 4">Belongs to the universal ribosomal protein uL16 family.</text>
</comment>
<keyword evidence="2 4" id="KW-0689">Ribosomal protein</keyword>
<dbReference type="InterPro" id="IPR036920">
    <property type="entry name" value="Ribosomal_uL16_sf"/>
</dbReference>
<comment type="subunit">
    <text evidence="5">Part of the 50S ribosomal subunit.</text>
</comment>
<sequence length="160" mass="18140">MLQPKRTKFRKVHRGRLKGQARRESGVRRAKGSFRFWDRGKNFGLGLQPLEPCWLTAQQIEAGRRVLSRTTKRGGQILIRIFPDKSVTYRPPETRMGSGKGAPEKWVAVIKPGQVLYEIKAFSNFELTKKALKNAGYKLPIKTQIIYAYDSTSKLSSSSG</sequence>
<keyword evidence="5 7" id="KW-0934">Plastid</keyword>